<reference evidence="8 9" key="1">
    <citation type="journal article" date="2011" name="Genome Res.">
        <title>Phylogeny-wide analysis of social amoeba genomes highlights ancient origins for complex intercellular communication.</title>
        <authorList>
            <person name="Heidel A.J."/>
            <person name="Lawal H.M."/>
            <person name="Felder M."/>
            <person name="Schilde C."/>
            <person name="Helps N.R."/>
            <person name="Tunggal B."/>
            <person name="Rivero F."/>
            <person name="John U."/>
            <person name="Schleicher M."/>
            <person name="Eichinger L."/>
            <person name="Platzer M."/>
            <person name="Noegel A.A."/>
            <person name="Schaap P."/>
            <person name="Gloeckner G."/>
        </authorList>
    </citation>
    <scope>NUCLEOTIDE SEQUENCE [LARGE SCALE GENOMIC DNA]</scope>
    <source>
        <strain evidence="9">ATCC 26659 / Pp 5 / PN500</strain>
    </source>
</reference>
<dbReference type="FunCoup" id="D3B8Y5">
    <property type="interactions" value="49"/>
</dbReference>
<dbReference type="PANTHER" id="PTHR13439:SF47">
    <property type="entry name" value="TLC DOMAIN-CONTAINING PROTEIN 4 C"/>
    <property type="match status" value="1"/>
</dbReference>
<name>D3B8Y5_HETP5</name>
<feature type="transmembrane region" description="Helical" evidence="6">
    <location>
        <begin position="128"/>
        <end position="146"/>
    </location>
</feature>
<dbReference type="GO" id="GO:0016020">
    <property type="term" value="C:membrane"/>
    <property type="evidence" value="ECO:0007669"/>
    <property type="project" value="UniProtKB-SubCell"/>
</dbReference>
<evidence type="ECO:0000256" key="4">
    <source>
        <dbReference type="ARBA" id="ARBA00023136"/>
    </source>
</evidence>
<comment type="subcellular location">
    <subcellularLocation>
        <location evidence="1">Membrane</location>
        <topology evidence="1">Multi-pass membrane protein</topology>
    </subcellularLocation>
</comment>
<evidence type="ECO:0000256" key="1">
    <source>
        <dbReference type="ARBA" id="ARBA00004141"/>
    </source>
</evidence>
<sequence>MNITTSTLELFGLHEASRVINFNYLLQTIMCSMIFFATDNYSRKIAKLFGVSKQYDQLGEKAKIEWNQRTVSMLHAIIVLPLTFKIIYDYHGQDLIYYYNDLIYYTLLISGGYFIWDMKVSFTRPDIVGIPMCIHALVGFFGTQYVNTLHAPNVFAAFTASLLFYEISTIPLNLKGFIQVVNPKSPYYERCLLVFAVSFLFSRCVWGVYVTLEFLYNLYFHYTELPVDKIVVLVGSAILSMCLNLNWGYLLIRKMKQKVTTSKRVNIIAAESPKLVKTN</sequence>
<dbReference type="GeneID" id="31360415"/>
<dbReference type="GO" id="GO:0005783">
    <property type="term" value="C:endoplasmic reticulum"/>
    <property type="evidence" value="ECO:0007669"/>
    <property type="project" value="TreeGrafter"/>
</dbReference>
<dbReference type="Pfam" id="PF03798">
    <property type="entry name" value="TRAM_LAG1_CLN8"/>
    <property type="match status" value="1"/>
</dbReference>
<keyword evidence="3 6" id="KW-1133">Transmembrane helix</keyword>
<comment type="caution">
    <text evidence="8">The sequence shown here is derived from an EMBL/GenBank/DDBJ whole genome shotgun (WGS) entry which is preliminary data.</text>
</comment>
<keyword evidence="9" id="KW-1185">Reference proteome</keyword>
<dbReference type="InterPro" id="IPR050846">
    <property type="entry name" value="TLCD"/>
</dbReference>
<feature type="transmembrane region" description="Helical" evidence="6">
    <location>
        <begin position="71"/>
        <end position="90"/>
    </location>
</feature>
<feature type="transmembrane region" description="Helical" evidence="6">
    <location>
        <begin position="152"/>
        <end position="170"/>
    </location>
</feature>
<dbReference type="InParanoid" id="D3B8Y5"/>
<evidence type="ECO:0000259" key="7">
    <source>
        <dbReference type="PROSITE" id="PS50922"/>
    </source>
</evidence>
<keyword evidence="2 5" id="KW-0812">Transmembrane</keyword>
<dbReference type="PANTHER" id="PTHR13439">
    <property type="entry name" value="CT120 PROTEIN"/>
    <property type="match status" value="1"/>
</dbReference>
<feature type="transmembrane region" description="Helical" evidence="6">
    <location>
        <begin position="20"/>
        <end position="38"/>
    </location>
</feature>
<accession>D3B8Y5</accession>
<evidence type="ECO:0000313" key="9">
    <source>
        <dbReference type="Proteomes" id="UP000001396"/>
    </source>
</evidence>
<dbReference type="PROSITE" id="PS50922">
    <property type="entry name" value="TLC"/>
    <property type="match status" value="1"/>
</dbReference>
<dbReference type="Proteomes" id="UP000001396">
    <property type="component" value="Unassembled WGS sequence"/>
</dbReference>
<dbReference type="OMA" id="MIFFATD"/>
<feature type="transmembrane region" description="Helical" evidence="6">
    <location>
        <begin position="96"/>
        <end position="116"/>
    </location>
</feature>
<evidence type="ECO:0000256" key="2">
    <source>
        <dbReference type="ARBA" id="ARBA00022692"/>
    </source>
</evidence>
<keyword evidence="4 5" id="KW-0472">Membrane</keyword>
<dbReference type="EMBL" id="ADBJ01000021">
    <property type="protein sequence ID" value="EFA82024.1"/>
    <property type="molecule type" value="Genomic_DNA"/>
</dbReference>
<dbReference type="RefSeq" id="XP_020434141.1">
    <property type="nucleotide sequence ID" value="XM_020575825.1"/>
</dbReference>
<dbReference type="STRING" id="670386.D3B8Y5"/>
<organism evidence="8 9">
    <name type="scientific">Heterostelium pallidum (strain ATCC 26659 / Pp 5 / PN500)</name>
    <name type="common">Cellular slime mold</name>
    <name type="synonym">Polysphondylium pallidum</name>
    <dbReference type="NCBI Taxonomy" id="670386"/>
    <lineage>
        <taxon>Eukaryota</taxon>
        <taxon>Amoebozoa</taxon>
        <taxon>Evosea</taxon>
        <taxon>Eumycetozoa</taxon>
        <taxon>Dictyostelia</taxon>
        <taxon>Acytosteliales</taxon>
        <taxon>Acytosteliaceae</taxon>
        <taxon>Heterostelium</taxon>
    </lineage>
</organism>
<evidence type="ECO:0000256" key="3">
    <source>
        <dbReference type="ARBA" id="ARBA00022989"/>
    </source>
</evidence>
<evidence type="ECO:0000256" key="5">
    <source>
        <dbReference type="PROSITE-ProRule" id="PRU00205"/>
    </source>
</evidence>
<feature type="transmembrane region" description="Helical" evidence="6">
    <location>
        <begin position="230"/>
        <end position="252"/>
    </location>
</feature>
<dbReference type="InterPro" id="IPR006634">
    <property type="entry name" value="TLC-dom"/>
</dbReference>
<evidence type="ECO:0000313" key="8">
    <source>
        <dbReference type="EMBL" id="EFA82024.1"/>
    </source>
</evidence>
<proteinExistence type="predicted"/>
<evidence type="ECO:0000256" key="6">
    <source>
        <dbReference type="SAM" id="Phobius"/>
    </source>
</evidence>
<dbReference type="GO" id="GO:0055088">
    <property type="term" value="P:lipid homeostasis"/>
    <property type="evidence" value="ECO:0007669"/>
    <property type="project" value="TreeGrafter"/>
</dbReference>
<feature type="domain" description="TLC" evidence="7">
    <location>
        <begin position="61"/>
        <end position="260"/>
    </location>
</feature>
<gene>
    <name evidence="8" type="primary">tmem56C</name>
    <name evidence="8" type="ORF">PPL_04929</name>
</gene>
<dbReference type="SMART" id="SM00724">
    <property type="entry name" value="TLC"/>
    <property type="match status" value="1"/>
</dbReference>
<feature type="transmembrane region" description="Helical" evidence="6">
    <location>
        <begin position="191"/>
        <end position="210"/>
    </location>
</feature>
<protein>
    <submittedName>
        <fullName evidence="8">TRAM</fullName>
    </submittedName>
</protein>
<dbReference type="AlphaFoldDB" id="D3B8Y5"/>